<feature type="non-terminal residue" evidence="1">
    <location>
        <position position="1"/>
    </location>
</feature>
<protein>
    <submittedName>
        <fullName evidence="1">Uncharacterized protein</fullName>
    </submittedName>
</protein>
<comment type="caution">
    <text evidence="1">The sequence shown here is derived from an EMBL/GenBank/DDBJ whole genome shotgun (WGS) entry which is preliminary data.</text>
</comment>
<reference evidence="1 2" key="1">
    <citation type="journal article" date="2020" name="IScience">
        <title>Genome Sequencing of the Endangered Kingdonia uniflora (Circaeasteraceae, Ranunculales) Reveals Potential Mechanisms of Evolutionary Specialization.</title>
        <authorList>
            <person name="Sun Y."/>
            <person name="Deng T."/>
            <person name="Zhang A."/>
            <person name="Moore M.J."/>
            <person name="Landis J.B."/>
            <person name="Lin N."/>
            <person name="Zhang H."/>
            <person name="Zhang X."/>
            <person name="Huang J."/>
            <person name="Zhang X."/>
            <person name="Sun H."/>
            <person name="Wang H."/>
        </authorList>
    </citation>
    <scope>NUCLEOTIDE SEQUENCE [LARGE SCALE GENOMIC DNA]</scope>
    <source>
        <strain evidence="1">TB1705</strain>
        <tissue evidence="1">Leaf</tissue>
    </source>
</reference>
<organism evidence="1 2">
    <name type="scientific">Kingdonia uniflora</name>
    <dbReference type="NCBI Taxonomy" id="39325"/>
    <lineage>
        <taxon>Eukaryota</taxon>
        <taxon>Viridiplantae</taxon>
        <taxon>Streptophyta</taxon>
        <taxon>Embryophyta</taxon>
        <taxon>Tracheophyta</taxon>
        <taxon>Spermatophyta</taxon>
        <taxon>Magnoliopsida</taxon>
        <taxon>Ranunculales</taxon>
        <taxon>Circaeasteraceae</taxon>
        <taxon>Kingdonia</taxon>
    </lineage>
</organism>
<dbReference type="Proteomes" id="UP000541444">
    <property type="component" value="Unassembled WGS sequence"/>
</dbReference>
<evidence type="ECO:0000313" key="1">
    <source>
        <dbReference type="EMBL" id="KAF6164032.1"/>
    </source>
</evidence>
<proteinExistence type="predicted"/>
<accession>A0A7J7NAL4</accession>
<gene>
    <name evidence="1" type="ORF">GIB67_028736</name>
</gene>
<keyword evidence="2" id="KW-1185">Reference proteome</keyword>
<evidence type="ECO:0000313" key="2">
    <source>
        <dbReference type="Proteomes" id="UP000541444"/>
    </source>
</evidence>
<dbReference type="EMBL" id="JACGCM010000944">
    <property type="protein sequence ID" value="KAF6164032.1"/>
    <property type="molecule type" value="Genomic_DNA"/>
</dbReference>
<dbReference type="AlphaFoldDB" id="A0A7J7NAL4"/>
<name>A0A7J7NAL4_9MAGN</name>
<sequence>FFFTFFPTHQKKKNQLSFSLITRTSTIYISAISCDFKFQSCGESSYEELTLLSRHNQIFGLQDVVKKVVGLGGRHWLVSKVLFEASKFSKLTSSKSNSFHNKQVM</sequence>